<accession>A0A369K503</accession>
<gene>
    <name evidence="2" type="ORF">Hypma_002305</name>
</gene>
<evidence type="ECO:0000313" key="2">
    <source>
        <dbReference type="EMBL" id="RDB27857.1"/>
    </source>
</evidence>
<name>A0A369K503_HYPMA</name>
<feature type="compositionally biased region" description="Gly residues" evidence="1">
    <location>
        <begin position="60"/>
        <end position="69"/>
    </location>
</feature>
<dbReference type="OrthoDB" id="2590620at2759"/>
<comment type="caution">
    <text evidence="2">The sequence shown here is derived from an EMBL/GenBank/DDBJ whole genome shotgun (WGS) entry which is preliminary data.</text>
</comment>
<proteinExistence type="predicted"/>
<dbReference type="InParanoid" id="A0A369K503"/>
<dbReference type="EMBL" id="LUEZ02000013">
    <property type="protein sequence ID" value="RDB27857.1"/>
    <property type="molecule type" value="Genomic_DNA"/>
</dbReference>
<feature type="compositionally biased region" description="Low complexity" evidence="1">
    <location>
        <begin position="74"/>
        <end position="103"/>
    </location>
</feature>
<feature type="region of interest" description="Disordered" evidence="1">
    <location>
        <begin position="138"/>
        <end position="159"/>
    </location>
</feature>
<feature type="compositionally biased region" description="Gly residues" evidence="1">
    <location>
        <begin position="19"/>
        <end position="28"/>
    </location>
</feature>
<feature type="compositionally biased region" description="Polar residues" evidence="1">
    <location>
        <begin position="223"/>
        <end position="233"/>
    </location>
</feature>
<evidence type="ECO:0000313" key="3">
    <source>
        <dbReference type="Proteomes" id="UP000076154"/>
    </source>
</evidence>
<organism evidence="2 3">
    <name type="scientific">Hypsizygus marmoreus</name>
    <name type="common">White beech mushroom</name>
    <name type="synonym">Agaricus marmoreus</name>
    <dbReference type="NCBI Taxonomy" id="39966"/>
    <lineage>
        <taxon>Eukaryota</taxon>
        <taxon>Fungi</taxon>
        <taxon>Dikarya</taxon>
        <taxon>Basidiomycota</taxon>
        <taxon>Agaricomycotina</taxon>
        <taxon>Agaricomycetes</taxon>
        <taxon>Agaricomycetidae</taxon>
        <taxon>Agaricales</taxon>
        <taxon>Tricholomatineae</taxon>
        <taxon>Lyophyllaceae</taxon>
        <taxon>Hypsizygus</taxon>
    </lineage>
</organism>
<feature type="region of interest" description="Disordered" evidence="1">
    <location>
        <begin position="216"/>
        <end position="241"/>
    </location>
</feature>
<protein>
    <submittedName>
        <fullName evidence="2">Uncharacterized protein</fullName>
    </submittedName>
</protein>
<feature type="compositionally biased region" description="Low complexity" evidence="1">
    <location>
        <begin position="29"/>
        <end position="43"/>
    </location>
</feature>
<sequence length="341" mass="35275">MPLFGSKKHNVTEAQSGTQGTGIGGGGQNLNTTQQPGVQQPGVGHHGHQHGHHQQTEGVTGTGILGQGQGRHSQQAQAQPGYNTQQQQPGYNQQQQQQQQYPGGNEGYGAGTGAGAGPGYGAGAGGGAQGGYPGASSGIPPAGNVTSGHVGGGSGGGLTGKIERTVGSLIGSESLKAKGLQKEQEANAIKMQGSELAEAERLEREARMRRERAVGHGAHPDNLQPSTGHNPQVGQAGGLSGGHPSNRLLFAKYTRLGQVWRTHRRPQSKRIKDSEFKSASSFSTTTIFAKNALLDGHAPYTSAPHCCGETGSQDRHMTWQAGLSLPVSPLKTMGLQDKGPF</sequence>
<feature type="compositionally biased region" description="Gly residues" evidence="1">
    <location>
        <begin position="149"/>
        <end position="159"/>
    </location>
</feature>
<dbReference type="AlphaFoldDB" id="A0A369K503"/>
<reference evidence="2" key="1">
    <citation type="submission" date="2018-04" db="EMBL/GenBank/DDBJ databases">
        <title>Whole genome sequencing of Hypsizygus marmoreus.</title>
        <authorList>
            <person name="Choi I.-G."/>
            <person name="Min B."/>
            <person name="Kim J.-G."/>
            <person name="Kim S."/>
            <person name="Oh Y.-L."/>
            <person name="Kong W.-S."/>
            <person name="Park H."/>
            <person name="Jeong J."/>
            <person name="Song E.-S."/>
        </authorList>
    </citation>
    <scope>NUCLEOTIDE SEQUENCE [LARGE SCALE GENOMIC DNA]</scope>
    <source>
        <strain evidence="2">51987-8</strain>
    </source>
</reference>
<evidence type="ECO:0000256" key="1">
    <source>
        <dbReference type="SAM" id="MobiDB-lite"/>
    </source>
</evidence>
<dbReference type="Proteomes" id="UP000076154">
    <property type="component" value="Unassembled WGS sequence"/>
</dbReference>
<feature type="region of interest" description="Disordered" evidence="1">
    <location>
        <begin position="1"/>
        <end position="112"/>
    </location>
</feature>
<keyword evidence="3" id="KW-1185">Reference proteome</keyword>